<keyword evidence="2" id="KW-1185">Reference proteome</keyword>
<reference evidence="1 2" key="2">
    <citation type="submission" date="2014-10" db="EMBL/GenBank/DDBJ databases">
        <title>Paracoccus sanguinis sp. nov., isolated from clinical specimens of New York State patients.</title>
        <authorList>
            <person name="Mingle L.A."/>
            <person name="Cole J.A."/>
            <person name="Lapierre P."/>
            <person name="Musser K.A."/>
        </authorList>
    </citation>
    <scope>NUCLEOTIDE SEQUENCE [LARGE SCALE GENOMIC DNA]</scope>
    <source>
        <strain evidence="1 2">JCM 14014</strain>
    </source>
</reference>
<proteinExistence type="predicted"/>
<comment type="caution">
    <text evidence="1">The sequence shown here is derived from an EMBL/GenBank/DDBJ whole genome shotgun (WGS) entry which is preliminary data.</text>
</comment>
<sequence length="113" mass="12884">MEIEAADQRRVYFIGLQDGPILARQRKDGFFLTHSQQPDQSKKEMMVGSWVEHRCNGQPFAENFGNQRLYGVFAAGLRIDQFQLCPVVGRVPRTIITVIVVLHHLLSDHTGCF</sequence>
<dbReference type="AlphaFoldDB" id="A0A099EXM0"/>
<accession>A0A099EXM0</accession>
<reference evidence="1 2" key="1">
    <citation type="submission" date="2014-09" db="EMBL/GenBank/DDBJ databases">
        <authorList>
            <person name="McGinnis J.M."/>
            <person name="Wolfgang W.J."/>
        </authorList>
    </citation>
    <scope>NUCLEOTIDE SEQUENCE [LARGE SCALE GENOMIC DNA]</scope>
    <source>
        <strain evidence="1 2">JCM 14014</strain>
    </source>
</reference>
<organism evidence="1 2">
    <name type="scientific">Paracoccus halophilus</name>
    <dbReference type="NCBI Taxonomy" id="376733"/>
    <lineage>
        <taxon>Bacteria</taxon>
        <taxon>Pseudomonadati</taxon>
        <taxon>Pseudomonadota</taxon>
        <taxon>Alphaproteobacteria</taxon>
        <taxon>Rhodobacterales</taxon>
        <taxon>Paracoccaceae</taxon>
        <taxon>Paracoccus</taxon>
    </lineage>
</organism>
<name>A0A099EXM0_9RHOB</name>
<protein>
    <submittedName>
        <fullName evidence="1">Uncharacterized protein</fullName>
    </submittedName>
</protein>
<gene>
    <name evidence="1" type="ORF">IT41_16575</name>
</gene>
<dbReference type="EMBL" id="JRKN01000032">
    <property type="protein sequence ID" value="KGJ02741.1"/>
    <property type="molecule type" value="Genomic_DNA"/>
</dbReference>
<evidence type="ECO:0000313" key="1">
    <source>
        <dbReference type="EMBL" id="KGJ02741.1"/>
    </source>
</evidence>
<dbReference type="Proteomes" id="UP000029846">
    <property type="component" value="Unassembled WGS sequence"/>
</dbReference>
<evidence type="ECO:0000313" key="2">
    <source>
        <dbReference type="Proteomes" id="UP000029846"/>
    </source>
</evidence>